<feature type="active site" description="Charge relay system" evidence="8">
    <location>
        <position position="241"/>
    </location>
</feature>
<evidence type="ECO:0000256" key="9">
    <source>
        <dbReference type="RuleBase" id="RU003355"/>
    </source>
</evidence>
<organism evidence="13 14">
    <name type="scientific">Paenibacillus motobuensis</name>
    <dbReference type="NCBI Taxonomy" id="295324"/>
    <lineage>
        <taxon>Bacteria</taxon>
        <taxon>Bacillati</taxon>
        <taxon>Bacillota</taxon>
        <taxon>Bacilli</taxon>
        <taxon>Bacillales</taxon>
        <taxon>Paenibacillaceae</taxon>
        <taxon>Paenibacillus</taxon>
    </lineage>
</organism>
<dbReference type="Gene3D" id="3.50.30.30">
    <property type="match status" value="1"/>
</dbReference>
<dbReference type="PRINTS" id="PR00723">
    <property type="entry name" value="SUBTILISIN"/>
</dbReference>
<dbReference type="Gene3D" id="3.40.50.200">
    <property type="entry name" value="Peptidase S8/S53 domain"/>
    <property type="match status" value="1"/>
</dbReference>
<dbReference type="SMART" id="SM00635">
    <property type="entry name" value="BID_2"/>
    <property type="match status" value="1"/>
</dbReference>
<evidence type="ECO:0000256" key="5">
    <source>
        <dbReference type="ARBA" id="ARBA00022729"/>
    </source>
</evidence>
<evidence type="ECO:0000313" key="13">
    <source>
        <dbReference type="EMBL" id="GAA0386689.1"/>
    </source>
</evidence>
<dbReference type="SUPFAM" id="SSF52025">
    <property type="entry name" value="PA domain"/>
    <property type="match status" value="1"/>
</dbReference>
<evidence type="ECO:0000256" key="11">
    <source>
        <dbReference type="SAM" id="SignalP"/>
    </source>
</evidence>
<dbReference type="InterPro" id="IPR036852">
    <property type="entry name" value="Peptidase_S8/S53_dom_sf"/>
</dbReference>
<dbReference type="PROSITE" id="PS51272">
    <property type="entry name" value="SLH"/>
    <property type="match status" value="3"/>
</dbReference>
<dbReference type="InterPro" id="IPR037045">
    <property type="entry name" value="S8pro/Inhibitor_I9_sf"/>
</dbReference>
<dbReference type="PROSITE" id="PS00138">
    <property type="entry name" value="SUBTILASE_SER"/>
    <property type="match status" value="1"/>
</dbReference>
<dbReference type="InterPro" id="IPR034213">
    <property type="entry name" value="S8_Vpr-like"/>
</dbReference>
<name>A0ABP3I0H0_9BACL</name>
<gene>
    <name evidence="13" type="ORF">GCM10008933_17070</name>
</gene>
<sequence>MKRRVIGSLLSFLLAFTLILPAVGAQEGISPDTDGARKIISKLDPKAISLDVSSLDQNVTLEKPSKTDTLKSAKRQTNGLQIEKIDSLDKAAIQPQNYVPLSDSTEHISVIVELQSEPVKVFEASHKNLRIGTAAISHQLQVKTEQDTFKKSAIKRLNVDIDREYSQVFNGFSLEIAADQVEDLLNMPGVKAIYPNNTVYALEEPSGGSTAAPEGSVPFIGSEAFWSQGVKGAGIKVGVIDTGIAHDHPDLVGTVDPNNLGYDFVNNDNDPYETTRQNYDDAHALDPSLPEYHPVTGRPYWTSHGSHVSGVIAGRGVGHEGQPGITGVAPEAEVHAYKVLGPYGSGSTANVIAGIERAVQEKMDVINLSLGSETNNERSADAVAVNNAMAAGTITVVSNGNSGPADATVTDPGTAELVISVGASKPPLVTPILKIVGSDGEFKVDSFDKSAGIENLTGSYQLVDVGLGKPEDYTGKDLSGKIAFIKRGELSFTDKALNAINAGATAAIVYNNAPEALESGTLGNADITIPVYALSGTYGNQIKAKLDAEPSLQVNFTTTIEKDIIAGFSSRGPSKPSYAVKPDISAPGIGIRSSVTEYEGWYEAQNGTSMAAPHIAGAAVLLKAKYPNLDPYDIKSLLMNNAVKLSDRNNERYSHMDQGAGRVDLNNVLNAKAVAGVEAKTTAVKDGVEVLYHTGSLSYGYINDGESANRKVVVKDIANAASSYSISTKWYGSSPITLTTSKAVVDVSAGGEESFTVTATVPANAADQRYEGELILTEAGGHVIQLPIAVYVGEAPVAEVVTNLELNPNIFSPNGDAFYDTSNIRFTITEFTEYFSLDVFSVDGTWLGTIIETDEDGIDPGTYNVKNWDGSFDAPSGQLVNPSDDLYLLVPFAGSLLDDPAPVESQVTPFIIDTEAPVSKLDDPGIIVDKGNLTATISGQVTDDLLIQLKDIIGLEINDVVGVAAWYDDGDKGQVVDGEIDDTGHYTIQVPISVGDNSFEVYVYDIAGNGLIDPAHIVDYKLTNMVAPAISPAQVQPNEPFSLDVAFDVTDAVYSAQFDLLYSNTFTDVEVTPSNELAEHQAQYNPDAQLTVTNAVYEYDPDVSRHEFSISLNDVDGYRGTGSLASFSFAGAPPGQYSFKIANLELLDRDGNEIPVEVRDTIELTVKPVQQAELSVTPQSLSIKAGTTGKLTVTYKAPDGSVTDVTEKAAYTVSNAEIATVQKGIVSGNKKGSTDIEVTYEGLKTTVAVTVTESSSGGDGSPGGGGGSGGGSGNGGTPTAPTTPTTPPAKGTVKEAIKAGEPTILKLEGGLTVTIPAGAITSPEAAFVQGSVASKEDTEALLKGLQLGSTIKAFGVYYDFAVLDKDGKIIENISFSKPAKVSIPLETLQIGDFNGEKINLFKIRDKGELNGRTARLIDGKVVASLNSFGRYMFMAKNISFTDVSKTNYPWAVNEIEVLASKDIVTGTSVDQYTPDKQVTRAEFVSLLVRTLELGKGTISGTKFSDVQSGSWYYDAVQAAVSAGWINGYANHTFAPDQSITRTEMAVILSRVLKHLEVTEGAGASLPAYVDQAEIQDWARAAVAQVAALGIMQGRGETRFAGLENTTRAEAAVVVYRIFKAYTN</sequence>
<dbReference type="Gene3D" id="2.60.40.1080">
    <property type="match status" value="1"/>
</dbReference>
<dbReference type="PROSITE" id="PS00137">
    <property type="entry name" value="SUBTILASE_HIS"/>
    <property type="match status" value="1"/>
</dbReference>
<keyword evidence="3" id="KW-0964">Secreted</keyword>
<proteinExistence type="inferred from homology"/>
<feature type="active site" description="Charge relay system" evidence="8">
    <location>
        <position position="304"/>
    </location>
</feature>
<feature type="chain" id="PRO_5046492044" description="SLH domain-containing protein" evidence="11">
    <location>
        <begin position="26"/>
        <end position="1623"/>
    </location>
</feature>
<dbReference type="InterPro" id="IPR022398">
    <property type="entry name" value="Peptidase_S8_His-AS"/>
</dbReference>
<evidence type="ECO:0000256" key="6">
    <source>
        <dbReference type="ARBA" id="ARBA00022801"/>
    </source>
</evidence>
<feature type="region of interest" description="Disordered" evidence="10">
    <location>
        <begin position="1252"/>
        <end position="1292"/>
    </location>
</feature>
<dbReference type="Proteomes" id="UP001500340">
    <property type="component" value="Unassembled WGS sequence"/>
</dbReference>
<dbReference type="PROSITE" id="PS51892">
    <property type="entry name" value="SUBTILASE"/>
    <property type="match status" value="1"/>
</dbReference>
<dbReference type="PANTHER" id="PTHR43806">
    <property type="entry name" value="PEPTIDASE S8"/>
    <property type="match status" value="1"/>
</dbReference>
<keyword evidence="4 8" id="KW-0645">Protease</keyword>
<dbReference type="CDD" id="cd02133">
    <property type="entry name" value="PA_C5a_like"/>
    <property type="match status" value="1"/>
</dbReference>
<dbReference type="PROSITE" id="PS00136">
    <property type="entry name" value="SUBTILASE_ASP"/>
    <property type="match status" value="1"/>
</dbReference>
<dbReference type="EMBL" id="BAAACX010000008">
    <property type="protein sequence ID" value="GAA0386689.1"/>
    <property type="molecule type" value="Genomic_DNA"/>
</dbReference>
<dbReference type="InterPro" id="IPR023827">
    <property type="entry name" value="Peptidase_S8_Asp-AS"/>
</dbReference>
<comment type="similarity">
    <text evidence="1 8 9">Belongs to the peptidase S8 family.</text>
</comment>
<feature type="active site" description="Charge relay system" evidence="8">
    <location>
        <position position="609"/>
    </location>
</feature>
<accession>A0ABP3I0H0</accession>
<reference evidence="14" key="1">
    <citation type="journal article" date="2019" name="Int. J. Syst. Evol. Microbiol.">
        <title>The Global Catalogue of Microorganisms (GCM) 10K type strain sequencing project: providing services to taxonomists for standard genome sequencing and annotation.</title>
        <authorList>
            <consortium name="The Broad Institute Genomics Platform"/>
            <consortium name="The Broad Institute Genome Sequencing Center for Infectious Disease"/>
            <person name="Wu L."/>
            <person name="Ma J."/>
        </authorList>
    </citation>
    <scope>NUCLEOTIDE SEQUENCE [LARGE SCALE GENOMIC DNA]</scope>
    <source>
        <strain evidence="14">JCM 12774</strain>
    </source>
</reference>
<dbReference type="RefSeq" id="WP_343859967.1">
    <property type="nucleotide sequence ID" value="NZ_BAAACX010000008.1"/>
</dbReference>
<dbReference type="InterPro" id="IPR015500">
    <property type="entry name" value="Peptidase_S8_subtilisin-rel"/>
</dbReference>
<dbReference type="InterPro" id="IPR023828">
    <property type="entry name" value="Peptidase_S8_Ser-AS"/>
</dbReference>
<evidence type="ECO:0000256" key="3">
    <source>
        <dbReference type="ARBA" id="ARBA00022525"/>
    </source>
</evidence>
<evidence type="ECO:0000256" key="10">
    <source>
        <dbReference type="SAM" id="MobiDB-lite"/>
    </source>
</evidence>
<evidence type="ECO:0000256" key="2">
    <source>
        <dbReference type="ARBA" id="ARBA00022512"/>
    </source>
</evidence>
<dbReference type="PANTHER" id="PTHR43806:SF65">
    <property type="entry name" value="SERINE PROTEASE APRX"/>
    <property type="match status" value="1"/>
</dbReference>
<keyword evidence="7 8" id="KW-0720">Serine protease</keyword>
<dbReference type="SUPFAM" id="SSF52743">
    <property type="entry name" value="Subtilisin-like"/>
    <property type="match status" value="1"/>
</dbReference>
<dbReference type="Pfam" id="PF05922">
    <property type="entry name" value="Inhibitor_I9"/>
    <property type="match status" value="1"/>
</dbReference>
<dbReference type="InterPro" id="IPR003137">
    <property type="entry name" value="PA_domain"/>
</dbReference>
<feature type="domain" description="SLH" evidence="12">
    <location>
        <begin position="1565"/>
        <end position="1623"/>
    </location>
</feature>
<dbReference type="CDD" id="cd07474">
    <property type="entry name" value="Peptidases_S8_subtilisin_Vpr-like"/>
    <property type="match status" value="1"/>
</dbReference>
<keyword evidence="6 8" id="KW-0378">Hydrolase</keyword>
<feature type="signal peptide" evidence="11">
    <location>
        <begin position="1"/>
        <end position="25"/>
    </location>
</feature>
<evidence type="ECO:0000259" key="12">
    <source>
        <dbReference type="PROSITE" id="PS51272"/>
    </source>
</evidence>
<evidence type="ECO:0000313" key="14">
    <source>
        <dbReference type="Proteomes" id="UP001500340"/>
    </source>
</evidence>
<evidence type="ECO:0000256" key="7">
    <source>
        <dbReference type="ARBA" id="ARBA00022825"/>
    </source>
</evidence>
<dbReference type="Pfam" id="PF00395">
    <property type="entry name" value="SLH"/>
    <property type="match status" value="3"/>
</dbReference>
<keyword evidence="2" id="KW-0134">Cell wall</keyword>
<dbReference type="InterPro" id="IPR001119">
    <property type="entry name" value="SLH_dom"/>
</dbReference>
<dbReference type="InterPro" id="IPR010259">
    <property type="entry name" value="S8pro/Inhibitor_I9"/>
</dbReference>
<dbReference type="Pfam" id="PF02368">
    <property type="entry name" value="Big_2"/>
    <property type="match status" value="1"/>
</dbReference>
<feature type="compositionally biased region" description="Gly residues" evidence="10">
    <location>
        <begin position="1257"/>
        <end position="1276"/>
    </location>
</feature>
<protein>
    <recommendedName>
        <fullName evidence="12">SLH domain-containing protein</fullName>
    </recommendedName>
</protein>
<dbReference type="Pfam" id="PF02225">
    <property type="entry name" value="PA"/>
    <property type="match status" value="1"/>
</dbReference>
<keyword evidence="14" id="KW-1185">Reference proteome</keyword>
<dbReference type="InterPro" id="IPR046450">
    <property type="entry name" value="PA_dom_sf"/>
</dbReference>
<evidence type="ECO:0000256" key="1">
    <source>
        <dbReference type="ARBA" id="ARBA00011073"/>
    </source>
</evidence>
<evidence type="ECO:0000256" key="4">
    <source>
        <dbReference type="ARBA" id="ARBA00022670"/>
    </source>
</evidence>
<feature type="domain" description="SLH" evidence="12">
    <location>
        <begin position="1499"/>
        <end position="1562"/>
    </location>
</feature>
<dbReference type="InterPro" id="IPR050131">
    <property type="entry name" value="Peptidase_S8_subtilisin-like"/>
</dbReference>
<dbReference type="Pfam" id="PF00082">
    <property type="entry name" value="Peptidase_S8"/>
    <property type="match status" value="1"/>
</dbReference>
<dbReference type="Gene3D" id="3.30.70.80">
    <property type="entry name" value="Peptidase S8 propeptide/proteinase inhibitor I9"/>
    <property type="match status" value="1"/>
</dbReference>
<dbReference type="InterPro" id="IPR003343">
    <property type="entry name" value="Big_2"/>
</dbReference>
<dbReference type="InterPro" id="IPR000209">
    <property type="entry name" value="Peptidase_S8/S53_dom"/>
</dbReference>
<keyword evidence="5 11" id="KW-0732">Signal</keyword>
<feature type="domain" description="SLH" evidence="12">
    <location>
        <begin position="1437"/>
        <end position="1498"/>
    </location>
</feature>
<comment type="caution">
    <text evidence="13">The sequence shown here is derived from an EMBL/GenBank/DDBJ whole genome shotgun (WGS) entry which is preliminary data.</text>
</comment>
<evidence type="ECO:0000256" key="8">
    <source>
        <dbReference type="PROSITE-ProRule" id="PRU01240"/>
    </source>
</evidence>